<dbReference type="InterPro" id="IPR036879">
    <property type="entry name" value="TF_MADSbox_sf"/>
</dbReference>
<dbReference type="AlphaFoldDB" id="A0A438DH84"/>
<protein>
    <submittedName>
        <fullName evidence="7">Agamous-like MADS-box protein AGL80</fullName>
    </submittedName>
</protein>
<evidence type="ECO:0000256" key="2">
    <source>
        <dbReference type="ARBA" id="ARBA00023015"/>
    </source>
</evidence>
<dbReference type="InterPro" id="IPR033897">
    <property type="entry name" value="SRF-like_MADS-box"/>
</dbReference>
<gene>
    <name evidence="7" type="primary">AGL80_1</name>
    <name evidence="7" type="ORF">CK203_104446</name>
</gene>
<evidence type="ECO:0000256" key="3">
    <source>
        <dbReference type="ARBA" id="ARBA00023125"/>
    </source>
</evidence>
<dbReference type="PRINTS" id="PR00404">
    <property type="entry name" value="MADSDOMAIN"/>
</dbReference>
<keyword evidence="2" id="KW-0805">Transcription regulation</keyword>
<dbReference type="Proteomes" id="UP000288805">
    <property type="component" value="Unassembled WGS sequence"/>
</dbReference>
<dbReference type="GO" id="GO:0000981">
    <property type="term" value="F:DNA-binding transcription factor activity, RNA polymerase II-specific"/>
    <property type="evidence" value="ECO:0007669"/>
    <property type="project" value="InterPro"/>
</dbReference>
<evidence type="ECO:0000313" key="7">
    <source>
        <dbReference type="EMBL" id="RVW34779.1"/>
    </source>
</evidence>
<dbReference type="GO" id="GO:0045944">
    <property type="term" value="P:positive regulation of transcription by RNA polymerase II"/>
    <property type="evidence" value="ECO:0007669"/>
    <property type="project" value="InterPro"/>
</dbReference>
<dbReference type="PROSITE" id="PS50066">
    <property type="entry name" value="MADS_BOX_2"/>
    <property type="match status" value="1"/>
</dbReference>
<comment type="subcellular location">
    <subcellularLocation>
        <location evidence="1">Nucleus</location>
    </subcellularLocation>
</comment>
<dbReference type="InterPro" id="IPR002100">
    <property type="entry name" value="TF_MADSbox"/>
</dbReference>
<accession>A0A438DH84</accession>
<feature type="domain" description="MADS-box" evidence="6">
    <location>
        <begin position="1"/>
        <end position="48"/>
    </location>
</feature>
<dbReference type="PANTHER" id="PTHR11945">
    <property type="entry name" value="MADS BOX PROTEIN"/>
    <property type="match status" value="1"/>
</dbReference>
<keyword evidence="5" id="KW-0539">Nucleus</keyword>
<evidence type="ECO:0000259" key="6">
    <source>
        <dbReference type="PROSITE" id="PS50066"/>
    </source>
</evidence>
<dbReference type="Gene3D" id="3.40.1810.10">
    <property type="entry name" value="Transcription factor, MADS-box"/>
    <property type="match status" value="1"/>
</dbReference>
<dbReference type="CDD" id="cd00266">
    <property type="entry name" value="MADS_SRF_like"/>
    <property type="match status" value="1"/>
</dbReference>
<dbReference type="Pfam" id="PF00319">
    <property type="entry name" value="SRF-TF"/>
    <property type="match status" value="1"/>
</dbReference>
<dbReference type="GO" id="GO:0046983">
    <property type="term" value="F:protein dimerization activity"/>
    <property type="evidence" value="ECO:0007669"/>
    <property type="project" value="InterPro"/>
</dbReference>
<evidence type="ECO:0000256" key="5">
    <source>
        <dbReference type="ARBA" id="ARBA00023242"/>
    </source>
</evidence>
<evidence type="ECO:0000313" key="8">
    <source>
        <dbReference type="Proteomes" id="UP000288805"/>
    </source>
</evidence>
<dbReference type="SMART" id="SM00432">
    <property type="entry name" value="MADS"/>
    <property type="match status" value="1"/>
</dbReference>
<organism evidence="7 8">
    <name type="scientific">Vitis vinifera</name>
    <name type="common">Grape</name>
    <dbReference type="NCBI Taxonomy" id="29760"/>
    <lineage>
        <taxon>Eukaryota</taxon>
        <taxon>Viridiplantae</taxon>
        <taxon>Streptophyta</taxon>
        <taxon>Embryophyta</taxon>
        <taxon>Tracheophyta</taxon>
        <taxon>Spermatophyta</taxon>
        <taxon>Magnoliopsida</taxon>
        <taxon>eudicotyledons</taxon>
        <taxon>Gunneridae</taxon>
        <taxon>Pentapetalae</taxon>
        <taxon>rosids</taxon>
        <taxon>Vitales</taxon>
        <taxon>Vitaceae</taxon>
        <taxon>Viteae</taxon>
        <taxon>Vitis</taxon>
    </lineage>
</organism>
<evidence type="ECO:0000256" key="1">
    <source>
        <dbReference type="ARBA" id="ARBA00004123"/>
    </source>
</evidence>
<dbReference type="GO" id="GO:0000987">
    <property type="term" value="F:cis-regulatory region sequence-specific DNA binding"/>
    <property type="evidence" value="ECO:0007669"/>
    <property type="project" value="InterPro"/>
</dbReference>
<proteinExistence type="predicted"/>
<comment type="caution">
    <text evidence="7">The sequence shown here is derived from an EMBL/GenBank/DDBJ whole genome shotgun (WGS) entry which is preliminary data.</text>
</comment>
<reference evidence="7 8" key="1">
    <citation type="journal article" date="2018" name="PLoS Genet.">
        <title>Population sequencing reveals clonal diversity and ancestral inbreeding in the grapevine cultivar Chardonnay.</title>
        <authorList>
            <person name="Roach M.J."/>
            <person name="Johnson D.L."/>
            <person name="Bohlmann J."/>
            <person name="van Vuuren H.J."/>
            <person name="Jones S.J."/>
            <person name="Pretorius I.S."/>
            <person name="Schmidt S.A."/>
            <person name="Borneman A.R."/>
        </authorList>
    </citation>
    <scope>NUCLEOTIDE SEQUENCE [LARGE SCALE GENOMIC DNA]</scope>
    <source>
        <strain evidence="8">cv. Chardonnay</strain>
        <tissue evidence="7">Leaf</tissue>
    </source>
</reference>
<dbReference type="SUPFAM" id="SSF55455">
    <property type="entry name" value="SRF-like"/>
    <property type="match status" value="1"/>
</dbReference>
<keyword evidence="4" id="KW-0804">Transcription</keyword>
<name>A0A438DH84_VITVI</name>
<dbReference type="EMBL" id="QGNW01001624">
    <property type="protein sequence ID" value="RVW34779.1"/>
    <property type="molecule type" value="Genomic_DNA"/>
</dbReference>
<dbReference type="GO" id="GO:0005634">
    <property type="term" value="C:nucleus"/>
    <property type="evidence" value="ECO:0007669"/>
    <property type="project" value="UniProtKB-SubCell"/>
</dbReference>
<evidence type="ECO:0000256" key="4">
    <source>
        <dbReference type="ARBA" id="ARBA00023163"/>
    </source>
</evidence>
<sequence>MARKKVRLAWIASDSARRACFRKRRAGLLKKVMELSTLCGVEAAIVVFCPDDEPAFWPSKPAVEQLFRRYEEIPVMERSKKMLSQENFLRERIAKIREQTSKCLKRVVEMEMNDLVYQIVNGNRMYELPISDLTNVMRFLEEKNSEIRKRAQHLHEFPPLSGNGTPSSSSLPPALISALERAAPSGGLDTEGRGAIDNPRRDKWITDKSLVNNIAANGGWNEIGMQQYKDMLGLLHGISNIPMLPSSASNNIEFSQGNTHIPMAGEEMWLPYGNMGGSGTGGIPMESLHGSTDLTINLMGPRYGFNIRTSSGGNQMGLPHRNADLVAGSEIAFPYGTGGGNIDFPVAANQMGLPDRSNGSLITGVNHHGNTDFLMAGNQMGLPYGINDSFAGGNEMGVPHGNSTGMTMVGSEAGLPTGNIGSSTRGHQMGAVGLMLGNEMGPPYGNFGVGVPYGNNSTGAIVGNEMGQLPYGDVVGGGMELLHANVGPSRASYNGVNIMGLPRGNIANSSGGNDRGQLYDVNYQAWFDSLGV</sequence>
<dbReference type="PANTHER" id="PTHR11945:SF521">
    <property type="entry name" value="AGAMOUS-LIKE 48-RELATED"/>
    <property type="match status" value="1"/>
</dbReference>
<keyword evidence="3" id="KW-0238">DNA-binding</keyword>